<dbReference type="AlphaFoldDB" id="A0A0A9ES24"/>
<dbReference type="EMBL" id="GBRH01197245">
    <property type="protein sequence ID" value="JAE00651.1"/>
    <property type="molecule type" value="Transcribed_RNA"/>
</dbReference>
<protein>
    <submittedName>
        <fullName evidence="1">Uncharacterized protein</fullName>
    </submittedName>
</protein>
<proteinExistence type="predicted"/>
<name>A0A0A9ES24_ARUDO</name>
<accession>A0A0A9ES24</accession>
<organism evidence="1">
    <name type="scientific">Arundo donax</name>
    <name type="common">Giant reed</name>
    <name type="synonym">Donax arundinaceus</name>
    <dbReference type="NCBI Taxonomy" id="35708"/>
    <lineage>
        <taxon>Eukaryota</taxon>
        <taxon>Viridiplantae</taxon>
        <taxon>Streptophyta</taxon>
        <taxon>Embryophyta</taxon>
        <taxon>Tracheophyta</taxon>
        <taxon>Spermatophyta</taxon>
        <taxon>Magnoliopsida</taxon>
        <taxon>Liliopsida</taxon>
        <taxon>Poales</taxon>
        <taxon>Poaceae</taxon>
        <taxon>PACMAD clade</taxon>
        <taxon>Arundinoideae</taxon>
        <taxon>Arundineae</taxon>
        <taxon>Arundo</taxon>
    </lineage>
</organism>
<sequence>MSDDDVLHSRMLPFCV</sequence>
<reference evidence="1" key="1">
    <citation type="submission" date="2014-09" db="EMBL/GenBank/DDBJ databases">
        <authorList>
            <person name="Magalhaes I.L.F."/>
            <person name="Oliveira U."/>
            <person name="Santos F.R."/>
            <person name="Vidigal T.H.D.A."/>
            <person name="Brescovit A.D."/>
            <person name="Santos A.J."/>
        </authorList>
    </citation>
    <scope>NUCLEOTIDE SEQUENCE</scope>
    <source>
        <tissue evidence="1">Shoot tissue taken approximately 20 cm above the soil surface</tissue>
    </source>
</reference>
<evidence type="ECO:0000313" key="1">
    <source>
        <dbReference type="EMBL" id="JAE00651.1"/>
    </source>
</evidence>
<reference evidence="1" key="2">
    <citation type="journal article" date="2015" name="Data Brief">
        <title>Shoot transcriptome of the giant reed, Arundo donax.</title>
        <authorList>
            <person name="Barrero R.A."/>
            <person name="Guerrero F.D."/>
            <person name="Moolhuijzen P."/>
            <person name="Goolsby J.A."/>
            <person name="Tidwell J."/>
            <person name="Bellgard S.E."/>
            <person name="Bellgard M.I."/>
        </authorList>
    </citation>
    <scope>NUCLEOTIDE SEQUENCE</scope>
    <source>
        <tissue evidence="1">Shoot tissue taken approximately 20 cm above the soil surface</tissue>
    </source>
</reference>